<proteinExistence type="predicted"/>
<accession>A0A1E7YPN9</accession>
<evidence type="ECO:0000313" key="2">
    <source>
        <dbReference type="Proteomes" id="UP000175616"/>
    </source>
</evidence>
<protein>
    <submittedName>
        <fullName evidence="1">Uncharacterized protein</fullName>
    </submittedName>
</protein>
<name>A0A1E7YPN9_9PROT</name>
<gene>
    <name evidence="1" type="ORF">BAE27_04285</name>
</gene>
<reference evidence="1 2" key="1">
    <citation type="submission" date="2016-06" db="EMBL/GenBank/DDBJ databases">
        <title>Gene turnover analysis identifies the evolutionary adaptation of the extremophile Acidithiobacillus caldus.</title>
        <authorList>
            <person name="Zhang X."/>
        </authorList>
    </citation>
    <scope>NUCLEOTIDE SEQUENCE [LARGE SCALE GENOMIC DNA]</scope>
    <source>
        <strain evidence="1 2">DX</strain>
    </source>
</reference>
<dbReference type="EMBL" id="LZYE01000087">
    <property type="protein sequence ID" value="OFC37284.1"/>
    <property type="molecule type" value="Genomic_DNA"/>
</dbReference>
<sequence length="92" mass="9661">MFNTGNSPGILSEELGHALIPFALIAGDTGESEIAKAVASTSTARTDMVNRERNILSPTVSAAPSIFLEQIRSSLKSEQVTLTVGAIVLFLS</sequence>
<organism evidence="1 2">
    <name type="scientific">Acidithiobacillus caldus</name>
    <dbReference type="NCBI Taxonomy" id="33059"/>
    <lineage>
        <taxon>Bacteria</taxon>
        <taxon>Pseudomonadati</taxon>
        <taxon>Pseudomonadota</taxon>
        <taxon>Acidithiobacillia</taxon>
        <taxon>Acidithiobacillales</taxon>
        <taxon>Acidithiobacillaceae</taxon>
        <taxon>Acidithiobacillus</taxon>
    </lineage>
</organism>
<dbReference type="Proteomes" id="UP000175616">
    <property type="component" value="Unassembled WGS sequence"/>
</dbReference>
<comment type="caution">
    <text evidence="1">The sequence shown here is derived from an EMBL/GenBank/DDBJ whole genome shotgun (WGS) entry which is preliminary data.</text>
</comment>
<dbReference type="AlphaFoldDB" id="A0A1E7YPN9"/>
<evidence type="ECO:0000313" key="1">
    <source>
        <dbReference type="EMBL" id="OFC37284.1"/>
    </source>
</evidence>